<keyword evidence="2" id="KW-1185">Reference proteome</keyword>
<dbReference type="AlphaFoldDB" id="A0A1D1UZF8"/>
<sequence>MSQAVLELCTENKDKEKVQLDRALREAEVRPEEWTAEKTALEKLVVQSFGERDHLSNMLIELQNLNRFHKNNHESDKQEWQRLTERIDDMTYSIQSSMGCSNAYLPTDHVQRLQIFERYLILSEIVEEKLKKIYGPQLIEHHAKPLRGRPKNYPLEKLTI</sequence>
<proteinExistence type="predicted"/>
<gene>
    <name evidence="1" type="primary">RvY_05839-1</name>
    <name evidence="1" type="synonym">RvY_05839.1</name>
    <name evidence="1" type="ORF">RvY_05839</name>
</gene>
<name>A0A1D1UZF8_RAMVA</name>
<dbReference type="Proteomes" id="UP000186922">
    <property type="component" value="Unassembled WGS sequence"/>
</dbReference>
<dbReference type="EMBL" id="BDGG01000002">
    <property type="protein sequence ID" value="GAU93990.1"/>
    <property type="molecule type" value="Genomic_DNA"/>
</dbReference>
<accession>A0A1D1UZF8</accession>
<comment type="caution">
    <text evidence="1">The sequence shown here is derived from an EMBL/GenBank/DDBJ whole genome shotgun (WGS) entry which is preliminary data.</text>
</comment>
<reference evidence="1 2" key="1">
    <citation type="journal article" date="2016" name="Nat. Commun.">
        <title>Extremotolerant tardigrade genome and improved radiotolerance of human cultured cells by tardigrade-unique protein.</title>
        <authorList>
            <person name="Hashimoto T."/>
            <person name="Horikawa D.D."/>
            <person name="Saito Y."/>
            <person name="Kuwahara H."/>
            <person name="Kozuka-Hata H."/>
            <person name="Shin-I T."/>
            <person name="Minakuchi Y."/>
            <person name="Ohishi K."/>
            <person name="Motoyama A."/>
            <person name="Aizu T."/>
            <person name="Enomoto A."/>
            <person name="Kondo K."/>
            <person name="Tanaka S."/>
            <person name="Hara Y."/>
            <person name="Koshikawa S."/>
            <person name="Sagara H."/>
            <person name="Miura T."/>
            <person name="Yokobori S."/>
            <person name="Miyagawa K."/>
            <person name="Suzuki Y."/>
            <person name="Kubo T."/>
            <person name="Oyama M."/>
            <person name="Kohara Y."/>
            <person name="Fujiyama A."/>
            <person name="Arakawa K."/>
            <person name="Katayama T."/>
            <person name="Toyoda A."/>
            <person name="Kunieda T."/>
        </authorList>
    </citation>
    <scope>NUCLEOTIDE SEQUENCE [LARGE SCALE GENOMIC DNA]</scope>
    <source>
        <strain evidence="1 2">YOKOZUNA-1</strain>
    </source>
</reference>
<evidence type="ECO:0000313" key="2">
    <source>
        <dbReference type="Proteomes" id="UP000186922"/>
    </source>
</evidence>
<dbReference type="OrthoDB" id="10618076at2759"/>
<protein>
    <submittedName>
        <fullName evidence="1">Uncharacterized protein</fullName>
    </submittedName>
</protein>
<evidence type="ECO:0000313" key="1">
    <source>
        <dbReference type="EMBL" id="GAU93990.1"/>
    </source>
</evidence>
<organism evidence="1 2">
    <name type="scientific">Ramazzottius varieornatus</name>
    <name type="common">Water bear</name>
    <name type="synonym">Tardigrade</name>
    <dbReference type="NCBI Taxonomy" id="947166"/>
    <lineage>
        <taxon>Eukaryota</taxon>
        <taxon>Metazoa</taxon>
        <taxon>Ecdysozoa</taxon>
        <taxon>Tardigrada</taxon>
        <taxon>Eutardigrada</taxon>
        <taxon>Parachela</taxon>
        <taxon>Hypsibioidea</taxon>
        <taxon>Ramazzottiidae</taxon>
        <taxon>Ramazzottius</taxon>
    </lineage>
</organism>